<keyword evidence="4" id="KW-1185">Reference proteome</keyword>
<evidence type="ECO:0000256" key="2">
    <source>
        <dbReference type="SAM" id="Phobius"/>
    </source>
</evidence>
<dbReference type="RefSeq" id="WP_135784881.1">
    <property type="nucleotide sequence ID" value="NZ_SRRT01000002.1"/>
</dbReference>
<evidence type="ECO:0000313" key="3">
    <source>
        <dbReference type="EMBL" id="TGN79544.1"/>
    </source>
</evidence>
<dbReference type="EMBL" id="SRRT01000002">
    <property type="protein sequence ID" value="TGN79544.1"/>
    <property type="molecule type" value="Genomic_DNA"/>
</dbReference>
<proteinExistence type="predicted"/>
<name>A0A4Z1DC47_9ACTN</name>
<dbReference type="PANTHER" id="PTHR19879">
    <property type="entry name" value="TRANSCRIPTION INITIATION FACTOR TFIID"/>
    <property type="match status" value="1"/>
</dbReference>
<dbReference type="AlphaFoldDB" id="A0A4Z1DC47"/>
<dbReference type="Pfam" id="PF00400">
    <property type="entry name" value="WD40"/>
    <property type="match status" value="1"/>
</dbReference>
<keyword evidence="2" id="KW-1133">Transmembrane helix</keyword>
<protein>
    <submittedName>
        <fullName evidence="3">WD40 repeat domain-containing protein</fullName>
    </submittedName>
</protein>
<dbReference type="Gene3D" id="2.130.10.10">
    <property type="entry name" value="YVTN repeat-like/Quinoprotein amine dehydrogenase"/>
    <property type="match status" value="2"/>
</dbReference>
<dbReference type="PANTHER" id="PTHR19879:SF9">
    <property type="entry name" value="TRANSCRIPTION INITIATION FACTOR TFIID SUBUNIT 5"/>
    <property type="match status" value="1"/>
</dbReference>
<organism evidence="3 4">
    <name type="scientific">Streptomyces bauhiniae</name>
    <dbReference type="NCBI Taxonomy" id="2340725"/>
    <lineage>
        <taxon>Bacteria</taxon>
        <taxon>Bacillati</taxon>
        <taxon>Actinomycetota</taxon>
        <taxon>Actinomycetes</taxon>
        <taxon>Kitasatosporales</taxon>
        <taxon>Streptomycetaceae</taxon>
        <taxon>Streptomyces</taxon>
    </lineage>
</organism>
<reference evidence="3 4" key="1">
    <citation type="submission" date="2019-04" db="EMBL/GenBank/DDBJ databases">
        <title>Streptomyces sp. nov. Bv016 isolated from bark of Buahinia variegata.</title>
        <authorList>
            <person name="Kanchanasin P."/>
            <person name="Tanasupawat S."/>
            <person name="Yuki M."/>
            <person name="Kudo T."/>
        </authorList>
    </citation>
    <scope>NUCLEOTIDE SEQUENCE [LARGE SCALE GENOMIC DNA]</scope>
    <source>
        <strain evidence="3 4">Bv016</strain>
    </source>
</reference>
<dbReference type="Proteomes" id="UP000298159">
    <property type="component" value="Unassembled WGS sequence"/>
</dbReference>
<dbReference type="GeneID" id="95447527"/>
<gene>
    <name evidence="3" type="ORF">E5083_07970</name>
</gene>
<keyword evidence="2" id="KW-0472">Membrane</keyword>
<evidence type="ECO:0000313" key="4">
    <source>
        <dbReference type="Proteomes" id="UP000298159"/>
    </source>
</evidence>
<accession>A0A4Z1DC47</accession>
<dbReference type="InterPro" id="IPR001680">
    <property type="entry name" value="WD40_rpt"/>
</dbReference>
<sequence length="1101" mass="115581">MTGNEAPRDDLVEWTALLRACATERTTLSATALPGAAIADRLCRGGAWLRGCAAAARSGSPLLNGSPLTGPPEDGPVATALRLLSDKGPPRAHHVARAIWHAARAAARLREIPAGDDGGAGADIAAAAVWWEAARCPVPGDSAEPAQLAGVEGDAFRETHPGLPWTQAEDLVERCWEGPRRRHRSVAAKVLAAGVTPDGVAVLTVDLVRDAAEAVLPDPDTMLFSAGLDALEPSLAAAFSWARAQENFTRGHGMRWRLGGPDGVAAAIPDGTEVGGAAVVALARALDRRRGSLLTRAGEHPHDADPRVVVHAAVRPPAHLHAVPAPPDAVRDALATGHVLVFAPGDGADSPPVAAGQRRQIREAGDVTQALRRSRRLPRRFVAVVCAATVFLTLGGYWFGTESRARAERDRIATKAEELADRALQRETRPPDQALVNALTAHALAPDAAASRNALLSAANRETSISKVVRTTVRGLHALALDHEGRYVAGIDSERRLRVWDTRDASPVAVPAGLRDADALGFPSNGGALAVATDHGVAQWDPARNAAPRWRSESAASAVAYSSDGAHLAIGGRDGTVEVQDTGSTESGRRTSLSEGAPTGLAFTSSGSVLAIGTAKAVRMWEWQSAGRPERSATGLAAPARNLLYAAPCKCFYAISGGRLLALAPGTAKAVRTPVDLPYQAMIAYSSSRSSLYLAATNLIGVYSADPKSLGSEDGKRSVAPDYLAATNGGRSEVAVSGDGRHLVTPSSSGGLVLYSLADPDTRYLYVLGAQLVESIPRTPVLLYVTGVYGHARMGLYDPRTRKGAKRLVDMGPVTGKQPSAFSPRSRLVAVASTDGRVRVREVRPATFSFGAATELTGPPGQKARVTAFDDAHQELYAAWSREIRVYSVAKPAQPTRRYSITLPGTEQVMAVSPAPGRKSLFVATDQSLYALPYRAGRYRWADRVLLASGVFFQAKALGDGGVVGGAVTGALSVYRPRGGGWSELPLAGKADTIGIVRPYGDKIVVTVPEHITVYDSRSGEQIIDMRERGMVPSALNYDGSSIRTFEDTSSAIAFPLGEAAVLARACALLGRSVPGYVADVWPAAPASVRGRPLCAPGTGR</sequence>
<evidence type="ECO:0000256" key="1">
    <source>
        <dbReference type="SAM" id="MobiDB-lite"/>
    </source>
</evidence>
<dbReference type="InterPro" id="IPR015943">
    <property type="entry name" value="WD40/YVTN_repeat-like_dom_sf"/>
</dbReference>
<feature type="transmembrane region" description="Helical" evidence="2">
    <location>
        <begin position="381"/>
        <end position="400"/>
    </location>
</feature>
<feature type="compositionally biased region" description="Polar residues" evidence="1">
    <location>
        <begin position="579"/>
        <end position="594"/>
    </location>
</feature>
<dbReference type="SUPFAM" id="SSF82171">
    <property type="entry name" value="DPP6 N-terminal domain-like"/>
    <property type="match status" value="1"/>
</dbReference>
<feature type="region of interest" description="Disordered" evidence="1">
    <location>
        <begin position="574"/>
        <end position="597"/>
    </location>
</feature>
<dbReference type="SMART" id="SM00320">
    <property type="entry name" value="WD40"/>
    <property type="match status" value="4"/>
</dbReference>
<keyword evidence="2" id="KW-0812">Transmembrane</keyword>
<comment type="caution">
    <text evidence="3">The sequence shown here is derived from an EMBL/GenBank/DDBJ whole genome shotgun (WGS) entry which is preliminary data.</text>
</comment>